<evidence type="ECO:0000313" key="3">
    <source>
        <dbReference type="Proteomes" id="UP000176996"/>
    </source>
</evidence>
<organism evidence="2 3">
    <name type="scientific">Candidatus Jorgensenbacteria bacterium RIFCSPLOWO2_01_FULL_45_25b</name>
    <dbReference type="NCBI Taxonomy" id="1798471"/>
    <lineage>
        <taxon>Bacteria</taxon>
        <taxon>Candidatus Joergenseniibacteriota</taxon>
    </lineage>
</organism>
<feature type="region of interest" description="Disordered" evidence="1">
    <location>
        <begin position="193"/>
        <end position="217"/>
    </location>
</feature>
<sequence>MSSEDPTKNNEVVPPAEPNGEAEQEPLKIGDIVQYGNFEGIRWSVEKFTDSKSEWALIREAGGEGRTRRVKVKILKKIEPPPILSPELTKEQTEPVTEPPPDPEAERQRLEAEQREQKKREAISIIAEFELEQERKTETHQEMERLINKFCALVEEVLPYAITENEKRGQTDTRISAGFYWGKKYQEIAIVSKEKDNNGEEEEKGYPSASMSNIPGLPPELVTKIRETADKIEQTRLKLWEERQIIFEKLRALPWYEKEEFKTAKVEMEHRGLYDNNGVLAMLIGEGSLKKPIGGEIATGKDIVNFFKGVVAMKPEFEITPEEVDAVKEAKLAEWEEEKKRREAEPAPLSPESTTKPSPELTKEQTEPVTPPTHEPASPDAGSPTSDSSSHESSETSPDSKISKSPGLIERVKEKILTPETARLVLSGAIRIPAYFLGMKAASDLVGLAVAKISKNPEYGWGNYVKRGTEKKQSERIREAIVEVSQAVLARKQELEGLPENADGKKERGKKTDETHEKLKDAVATFREKIEASSLPEAEKKTLRKELAMIMAEHRAKNETLETEKDKRAEGILGTYLATKAQWIEMRKNEATTLLALTPFQVARMGLFTMNSLVATGVRLHSRYTREALEVKYDKGVAERKAEKAEKEGREPEPSAEEKLEASIMFHGGEEAFKILREEYEEVLRLEKEGAGELVEGENGAKTPKNPEKFNELREKRINLAWKEYEAMLCAEEGKEEAKKALEGIISSPEKHKRIKEDIAEDINKGKEFKPTAYTQESAVLQMRINEEIVKGDEEQVKFWEGKLKTFFAQRPSFTGRIEPYNKYTLNLQYKEKDKPKEGFALFADIVKRSVMETGEKLNIFSKNKTGWQKVATAGRAFATLGRVYGLASFAGIELAERGAVGEGRFETAIGKGIEEYQKAMEDKSFTGILGGLAGETGRSFMRNVERAYHIYNPFEWWARVKEIGKGSLGMVKGYFEARQPAEESNPPTSYKESAEGEESNYDFNRPQPDATQDTHQEGEESHDHATHKHTEEQAPPSVPEQPRQGEEVSLPEKTPVEAGEQHSSVPEPASHETNQSHHSSVPEQPRQSGGIEGLPNQPEPPLEPTAYTETLKPRESVWKAITGGLEKHKAFEKLNEIAETKAKNADIKAEDIDGVVKAKVAAMKTYIIDAVKDEIEKNPEAFGLPKGAKLNALQPGQTINLESILGDESKIKDIIDEAKRLTAEEMESIVKNNTSIQEWAKKNPTEPLTAERVEQILRSEEQHLNESPSVSQSPSLVPEQPSQSRGVTGFSKINLNFEEPKPFFQKPSLHEPLTELPKPGLAEIRPHTGDFEKVFFPDQTLSKTTAEKPEYIIPHETPGAGMEKREALESFLHKIWYQAEKGDSEKLQKLTVGDVLFSMSEDRITELKNQGLKEADMLKYVNLTRELIKGEGGWIDEGNGRNEPLDEYLSGFAKRNPNPFEIKEGHVESWRQNIEVPKETTKPLALEQDSALIEIPQKPEIPTENITKTALKRGMERLFATENISSFNKWLTSMGGIAEGELKPDLTNGQTKQSLVKNFLTIIGQKYDEELNPGENLIKGTLLDLNVKVQAGKIKELKTMDAGLWNKGYKPALDAIIVWAESAHRAGEDRITSEQYNALKNLEETLKREK</sequence>
<name>A0A1F6BZT9_9BACT</name>
<feature type="region of interest" description="Disordered" evidence="1">
    <location>
        <begin position="81"/>
        <end position="116"/>
    </location>
</feature>
<feature type="compositionally biased region" description="Basic and acidic residues" evidence="1">
    <location>
        <begin position="104"/>
        <end position="116"/>
    </location>
</feature>
<gene>
    <name evidence="2" type="ORF">A3A21_02685</name>
</gene>
<protein>
    <submittedName>
        <fullName evidence="2">Uncharacterized protein</fullName>
    </submittedName>
</protein>
<feature type="compositionally biased region" description="Basic and acidic residues" evidence="1">
    <location>
        <begin position="502"/>
        <end position="516"/>
    </location>
</feature>
<dbReference type="STRING" id="1798471.A3A21_02685"/>
<comment type="caution">
    <text evidence="2">The sequence shown here is derived from an EMBL/GenBank/DDBJ whole genome shotgun (WGS) entry which is preliminary data.</text>
</comment>
<feature type="compositionally biased region" description="Polar residues" evidence="1">
    <location>
        <begin position="1072"/>
        <end position="1088"/>
    </location>
</feature>
<accession>A0A1F6BZT9</accession>
<feature type="compositionally biased region" description="Basic and acidic residues" evidence="1">
    <location>
        <begin position="336"/>
        <end position="345"/>
    </location>
</feature>
<evidence type="ECO:0000256" key="1">
    <source>
        <dbReference type="SAM" id="MobiDB-lite"/>
    </source>
</evidence>
<proteinExistence type="predicted"/>
<evidence type="ECO:0000313" key="2">
    <source>
        <dbReference type="EMBL" id="OGG42474.1"/>
    </source>
</evidence>
<feature type="region of interest" description="Disordered" evidence="1">
    <location>
        <begin position="1"/>
        <end position="28"/>
    </location>
</feature>
<feature type="compositionally biased region" description="Basic and acidic residues" evidence="1">
    <location>
        <begin position="1013"/>
        <end position="1033"/>
    </location>
</feature>
<feature type="region of interest" description="Disordered" evidence="1">
    <location>
        <begin position="495"/>
        <end position="516"/>
    </location>
</feature>
<feature type="region of interest" description="Disordered" evidence="1">
    <location>
        <begin position="1263"/>
        <end position="1288"/>
    </location>
</feature>
<feature type="region of interest" description="Disordered" evidence="1">
    <location>
        <begin position="336"/>
        <end position="407"/>
    </location>
</feature>
<reference evidence="2 3" key="1">
    <citation type="journal article" date="2016" name="Nat. Commun.">
        <title>Thousands of microbial genomes shed light on interconnected biogeochemical processes in an aquifer system.</title>
        <authorList>
            <person name="Anantharaman K."/>
            <person name="Brown C.T."/>
            <person name="Hug L.A."/>
            <person name="Sharon I."/>
            <person name="Castelle C.J."/>
            <person name="Probst A.J."/>
            <person name="Thomas B.C."/>
            <person name="Singh A."/>
            <person name="Wilkins M.J."/>
            <person name="Karaoz U."/>
            <person name="Brodie E.L."/>
            <person name="Williams K.H."/>
            <person name="Hubbard S.S."/>
            <person name="Banfield J.F."/>
        </authorList>
    </citation>
    <scope>NUCLEOTIDE SEQUENCE [LARGE SCALE GENOMIC DNA]</scope>
</reference>
<feature type="compositionally biased region" description="Low complexity" evidence="1">
    <location>
        <begin position="1267"/>
        <end position="1285"/>
    </location>
</feature>
<feature type="region of interest" description="Disordered" evidence="1">
    <location>
        <begin position="980"/>
        <end position="1112"/>
    </location>
</feature>
<dbReference type="EMBL" id="MFKK01000002">
    <property type="protein sequence ID" value="OGG42474.1"/>
    <property type="molecule type" value="Genomic_DNA"/>
</dbReference>
<dbReference type="Proteomes" id="UP000176996">
    <property type="component" value="Unassembled WGS sequence"/>
</dbReference>